<dbReference type="CDD" id="cd17535">
    <property type="entry name" value="REC_NarL-like"/>
    <property type="match status" value="1"/>
</dbReference>
<dbReference type="Gene3D" id="1.10.10.10">
    <property type="entry name" value="Winged helix-like DNA-binding domain superfamily/Winged helix DNA-binding domain"/>
    <property type="match status" value="1"/>
</dbReference>
<dbReference type="AlphaFoldDB" id="A0A0F2TJ28"/>
<name>A0A0F2TJ28_STRR3</name>
<dbReference type="SMART" id="SM00448">
    <property type="entry name" value="REC"/>
    <property type="match status" value="1"/>
</dbReference>
<comment type="caution">
    <text evidence="6">The sequence shown here is derived from an EMBL/GenBank/DDBJ whole genome shotgun (WGS) entry which is preliminary data.</text>
</comment>
<dbReference type="GO" id="GO:0003677">
    <property type="term" value="F:DNA binding"/>
    <property type="evidence" value="ECO:0007669"/>
    <property type="project" value="UniProtKB-KW"/>
</dbReference>
<evidence type="ECO:0000256" key="3">
    <source>
        <dbReference type="PROSITE-ProRule" id="PRU00169"/>
    </source>
</evidence>
<feature type="domain" description="Response regulatory" evidence="5">
    <location>
        <begin position="7"/>
        <end position="123"/>
    </location>
</feature>
<feature type="domain" description="HTH luxR-type" evidence="4">
    <location>
        <begin position="142"/>
        <end position="207"/>
    </location>
</feature>
<dbReference type="SUPFAM" id="SSF52172">
    <property type="entry name" value="CheY-like"/>
    <property type="match status" value="1"/>
</dbReference>
<organism evidence="6 7">
    <name type="scientific">Streptomyces rubellomurinus (strain ATCC 31215)</name>
    <dbReference type="NCBI Taxonomy" id="359131"/>
    <lineage>
        <taxon>Bacteria</taxon>
        <taxon>Bacillati</taxon>
        <taxon>Actinomycetota</taxon>
        <taxon>Actinomycetes</taxon>
        <taxon>Kitasatosporales</taxon>
        <taxon>Streptomycetaceae</taxon>
        <taxon>Streptomyces</taxon>
    </lineage>
</organism>
<reference evidence="6 7" key="1">
    <citation type="submission" date="2015-02" db="EMBL/GenBank/DDBJ databases">
        <authorList>
            <person name="Ju K.-S."/>
            <person name="Doroghazi J.R."/>
            <person name="Metcalf W."/>
        </authorList>
    </citation>
    <scope>NUCLEOTIDE SEQUENCE [LARGE SCALE GENOMIC DNA]</scope>
    <source>
        <strain evidence="6 7">ATCC 31215</strain>
    </source>
</reference>
<dbReference type="OrthoDB" id="9808843at2"/>
<dbReference type="SMART" id="SM00421">
    <property type="entry name" value="HTH_LUXR"/>
    <property type="match status" value="1"/>
</dbReference>
<dbReference type="InterPro" id="IPR058245">
    <property type="entry name" value="NreC/VraR/RcsB-like_REC"/>
</dbReference>
<sequence>MDSDRIRILVADDHLVLRDALCEMLDNEPDFEVVARAEDGPSAVRLAAAHHPHVVLLDIEMPNHRPQNTVRDLLQQDPAVNVVVLSMYDDPHLVQELLALGIRGYLHKSVTRESLASAIRNLRQANRRTVTISVSSHSLAASGDDGKLLSARELEVLTQVAAALSNRQIAVRLSITEGTVKRHMRNIFTKLGAVSRIDAVNKAVAASLIGSHHIAGRG</sequence>
<gene>
    <name evidence="6" type="ORF">VM95_04145</name>
</gene>
<keyword evidence="7" id="KW-1185">Reference proteome</keyword>
<keyword evidence="1 3" id="KW-0597">Phosphoprotein</keyword>
<proteinExistence type="predicted"/>
<dbReference type="EMBL" id="JZKH01000005">
    <property type="protein sequence ID" value="KJS63159.1"/>
    <property type="molecule type" value="Genomic_DNA"/>
</dbReference>
<dbReference type="InterPro" id="IPR000792">
    <property type="entry name" value="Tscrpt_reg_LuxR_C"/>
</dbReference>
<dbReference type="PROSITE" id="PS50110">
    <property type="entry name" value="RESPONSE_REGULATORY"/>
    <property type="match status" value="1"/>
</dbReference>
<dbReference type="CDD" id="cd06170">
    <property type="entry name" value="LuxR_C_like"/>
    <property type="match status" value="1"/>
</dbReference>
<dbReference type="GO" id="GO:0000160">
    <property type="term" value="P:phosphorelay signal transduction system"/>
    <property type="evidence" value="ECO:0007669"/>
    <property type="project" value="InterPro"/>
</dbReference>
<dbReference type="PROSITE" id="PS50043">
    <property type="entry name" value="HTH_LUXR_2"/>
    <property type="match status" value="1"/>
</dbReference>
<feature type="modified residue" description="4-aspartylphosphate" evidence="3">
    <location>
        <position position="58"/>
    </location>
</feature>
<dbReference type="InterPro" id="IPR016032">
    <property type="entry name" value="Sig_transdc_resp-reg_C-effctor"/>
</dbReference>
<dbReference type="Gene3D" id="3.40.50.2300">
    <property type="match status" value="1"/>
</dbReference>
<dbReference type="Proteomes" id="UP000033699">
    <property type="component" value="Unassembled WGS sequence"/>
</dbReference>
<evidence type="ECO:0000259" key="5">
    <source>
        <dbReference type="PROSITE" id="PS50110"/>
    </source>
</evidence>
<keyword evidence="2" id="KW-0238">DNA-binding</keyword>
<dbReference type="InterPro" id="IPR011006">
    <property type="entry name" value="CheY-like_superfamily"/>
</dbReference>
<dbReference type="InterPro" id="IPR001789">
    <property type="entry name" value="Sig_transdc_resp-reg_receiver"/>
</dbReference>
<dbReference type="PANTHER" id="PTHR43214">
    <property type="entry name" value="TWO-COMPONENT RESPONSE REGULATOR"/>
    <property type="match status" value="1"/>
</dbReference>
<evidence type="ECO:0000256" key="2">
    <source>
        <dbReference type="ARBA" id="ARBA00023125"/>
    </source>
</evidence>
<evidence type="ECO:0000259" key="4">
    <source>
        <dbReference type="PROSITE" id="PS50043"/>
    </source>
</evidence>
<dbReference type="InterPro" id="IPR039420">
    <property type="entry name" value="WalR-like"/>
</dbReference>
<evidence type="ECO:0000256" key="1">
    <source>
        <dbReference type="ARBA" id="ARBA00022553"/>
    </source>
</evidence>
<dbReference type="RefSeq" id="WP_045692632.1">
    <property type="nucleotide sequence ID" value="NZ_JZKH01000005.1"/>
</dbReference>
<dbReference type="Pfam" id="PF00196">
    <property type="entry name" value="GerE"/>
    <property type="match status" value="1"/>
</dbReference>
<evidence type="ECO:0000313" key="7">
    <source>
        <dbReference type="Proteomes" id="UP000033699"/>
    </source>
</evidence>
<dbReference type="PATRIC" id="fig|359131.3.peg.4795"/>
<protein>
    <submittedName>
        <fullName evidence="6">LuxR family transcriptional regulator</fullName>
    </submittedName>
</protein>
<dbReference type="Pfam" id="PF00072">
    <property type="entry name" value="Response_reg"/>
    <property type="match status" value="1"/>
</dbReference>
<dbReference type="InterPro" id="IPR036388">
    <property type="entry name" value="WH-like_DNA-bd_sf"/>
</dbReference>
<accession>A0A0F2TJ28</accession>
<dbReference type="SUPFAM" id="SSF46894">
    <property type="entry name" value="C-terminal effector domain of the bipartite response regulators"/>
    <property type="match status" value="1"/>
</dbReference>
<dbReference type="GO" id="GO:0006355">
    <property type="term" value="P:regulation of DNA-templated transcription"/>
    <property type="evidence" value="ECO:0007669"/>
    <property type="project" value="InterPro"/>
</dbReference>
<dbReference type="PRINTS" id="PR00038">
    <property type="entry name" value="HTHLUXR"/>
</dbReference>
<evidence type="ECO:0000313" key="6">
    <source>
        <dbReference type="EMBL" id="KJS63159.1"/>
    </source>
</evidence>